<organism evidence="2 3">
    <name type="scientific">Plenodomus tracheiphilus IPT5</name>
    <dbReference type="NCBI Taxonomy" id="1408161"/>
    <lineage>
        <taxon>Eukaryota</taxon>
        <taxon>Fungi</taxon>
        <taxon>Dikarya</taxon>
        <taxon>Ascomycota</taxon>
        <taxon>Pezizomycotina</taxon>
        <taxon>Dothideomycetes</taxon>
        <taxon>Pleosporomycetidae</taxon>
        <taxon>Pleosporales</taxon>
        <taxon>Pleosporineae</taxon>
        <taxon>Leptosphaeriaceae</taxon>
        <taxon>Plenodomus</taxon>
    </lineage>
</organism>
<keyword evidence="3" id="KW-1185">Reference proteome</keyword>
<feature type="compositionally biased region" description="Acidic residues" evidence="1">
    <location>
        <begin position="426"/>
        <end position="451"/>
    </location>
</feature>
<sequence length="462" mass="52559">MNQAEDVEVTLGRNRRYKFHSGTLARNSTLFADMLTEQNAAKLSIRARNAGVKVRWLIELTRLPDGQYPAGCLALVELTQNGDRTDGRNGLIVNENGRIPKHDKAIAAYESVFYAFYNNEITIDDSEMSTALQDCYQLLQISDYLGCTRLISKPIEVALMKHGQDLFRSIQGKPHAWIDMACRIKSELIFRECMIHLVGNWKILQLDRAVKDRLHDNPGLRAIIEKYHRNLQTQCRKLELAVTTHYPGKLAHPVDDLPIKREAYAKDILVWMALSWYRHWVGQRLITEQGRLAKDSGYALYKNLGTAGEAYMDKSVINQFHTKFPMTKKALNVVENHVWEVKECIKDIVNAHGILKVKCQLDVHRFPVAYMTCTDFQREDLPWLKKVAGTVAAAKKREFQRGGNDIAKMNLDRARVGRERSGSGEGEGEGLEEDEEMEGEVEEEDSNEEVGDGSKAKRARLA</sequence>
<evidence type="ECO:0000256" key="1">
    <source>
        <dbReference type="SAM" id="MobiDB-lite"/>
    </source>
</evidence>
<dbReference type="EMBL" id="MU006332">
    <property type="protein sequence ID" value="KAF2846761.1"/>
    <property type="molecule type" value="Genomic_DNA"/>
</dbReference>
<feature type="compositionally biased region" description="Basic and acidic residues" evidence="1">
    <location>
        <begin position="410"/>
        <end position="422"/>
    </location>
</feature>
<dbReference type="PANTHER" id="PTHR38119">
    <property type="entry name" value="BTB DOMAIN-CONTAINING PROTEIN-RELATED"/>
    <property type="match status" value="1"/>
</dbReference>
<accession>A0A6A7AU11</accession>
<evidence type="ECO:0000313" key="3">
    <source>
        <dbReference type="Proteomes" id="UP000799423"/>
    </source>
</evidence>
<proteinExistence type="predicted"/>
<dbReference type="OrthoDB" id="2129688at2759"/>
<dbReference type="PANTHER" id="PTHR38119:SF2">
    <property type="entry name" value="TRANSCRIPTION FACTOR DOMAIN-CONTAINING PROTEIN"/>
    <property type="match status" value="1"/>
</dbReference>
<evidence type="ECO:0008006" key="4">
    <source>
        <dbReference type="Google" id="ProtNLM"/>
    </source>
</evidence>
<dbReference type="AlphaFoldDB" id="A0A6A7AU11"/>
<reference evidence="2" key="1">
    <citation type="submission" date="2020-01" db="EMBL/GenBank/DDBJ databases">
        <authorList>
            <consortium name="DOE Joint Genome Institute"/>
            <person name="Haridas S."/>
            <person name="Albert R."/>
            <person name="Binder M."/>
            <person name="Bloem J."/>
            <person name="Labutti K."/>
            <person name="Salamov A."/>
            <person name="Andreopoulos B."/>
            <person name="Baker S.E."/>
            <person name="Barry K."/>
            <person name="Bills G."/>
            <person name="Bluhm B.H."/>
            <person name="Cannon C."/>
            <person name="Castanera R."/>
            <person name="Culley D.E."/>
            <person name="Daum C."/>
            <person name="Ezra D."/>
            <person name="Gonzalez J.B."/>
            <person name="Henrissat B."/>
            <person name="Kuo A."/>
            <person name="Liang C."/>
            <person name="Lipzen A."/>
            <person name="Lutzoni F."/>
            <person name="Magnuson J."/>
            <person name="Mondo S."/>
            <person name="Nolan M."/>
            <person name="Ohm R."/>
            <person name="Pangilinan J."/>
            <person name="Park H.-J."/>
            <person name="Ramirez L."/>
            <person name="Alfaro M."/>
            <person name="Sun H."/>
            <person name="Tritt A."/>
            <person name="Yoshinaga Y."/>
            <person name="Zwiers L.-H."/>
            <person name="Turgeon B.G."/>
            <person name="Goodwin S.B."/>
            <person name="Spatafora J.W."/>
            <person name="Crous P.W."/>
            <person name="Grigoriev I.V."/>
        </authorList>
    </citation>
    <scope>NUCLEOTIDE SEQUENCE</scope>
    <source>
        <strain evidence="2">IPT5</strain>
    </source>
</reference>
<gene>
    <name evidence="2" type="ORF">T440DRAFT_457845</name>
</gene>
<protein>
    <recommendedName>
        <fullName evidence="4">BTB domain-containing protein</fullName>
    </recommendedName>
</protein>
<name>A0A6A7AU11_9PLEO</name>
<dbReference type="Proteomes" id="UP000799423">
    <property type="component" value="Unassembled WGS sequence"/>
</dbReference>
<feature type="region of interest" description="Disordered" evidence="1">
    <location>
        <begin position="410"/>
        <end position="462"/>
    </location>
</feature>
<evidence type="ECO:0000313" key="2">
    <source>
        <dbReference type="EMBL" id="KAF2846761.1"/>
    </source>
</evidence>